<dbReference type="GO" id="GO:0005975">
    <property type="term" value="P:carbohydrate metabolic process"/>
    <property type="evidence" value="ECO:0007669"/>
    <property type="project" value="UniProtKB-ARBA"/>
</dbReference>
<dbReference type="Proteomes" id="UP000008229">
    <property type="component" value="Chromosome"/>
</dbReference>
<dbReference type="PANTHER" id="PTHR37494:SF1">
    <property type="entry name" value="STAPHYLOCOCCUS AUREUS SURFACE PROTEIN A"/>
    <property type="match status" value="1"/>
</dbReference>
<dbReference type="OrthoDB" id="904022at2"/>
<dbReference type="RefSeq" id="WP_012935962.1">
    <property type="nucleotide sequence ID" value="NC_013739.1"/>
</dbReference>
<proteinExistence type="predicted"/>
<dbReference type="HOGENOM" id="CLU_267533_0_0_11"/>
<accession>D3F817</accession>
<reference evidence="1 2" key="1">
    <citation type="journal article" date="2010" name="Stand. Genomic Sci.">
        <title>Complete genome sequence of Conexibacter woesei type strain (ID131577).</title>
        <authorList>
            <person name="Pukall R."/>
            <person name="Lapidus A."/>
            <person name="Glavina Del Rio T."/>
            <person name="Copeland A."/>
            <person name="Tice H."/>
            <person name="Cheng J.-F."/>
            <person name="Lucas S."/>
            <person name="Chen F."/>
            <person name="Nolan M."/>
            <person name="Bruce D."/>
            <person name="Goodwin L."/>
            <person name="Pitluck S."/>
            <person name="Mavromatis K."/>
            <person name="Ivanova N."/>
            <person name="Ovchinnikova G."/>
            <person name="Pati A."/>
            <person name="Chen A."/>
            <person name="Palaniappan K."/>
            <person name="Land M."/>
            <person name="Hauser L."/>
            <person name="Chang Y.-J."/>
            <person name="Jeffries C.D."/>
            <person name="Chain P."/>
            <person name="Meincke L."/>
            <person name="Sims D."/>
            <person name="Brettin T."/>
            <person name="Detter J.C."/>
            <person name="Rohde M."/>
            <person name="Goeker M."/>
            <person name="Bristow J."/>
            <person name="Eisen J.A."/>
            <person name="Markowitz V."/>
            <person name="Kyrpides N.C."/>
            <person name="Klenk H.-P."/>
            <person name="Hugenholtz P."/>
        </authorList>
    </citation>
    <scope>NUCLEOTIDE SEQUENCE [LARGE SCALE GENOMIC DNA]</scope>
    <source>
        <strain evidence="2">DSM 14684 / CIP 108061 / JCM 11494 / NBRC 100937 / ID131577</strain>
    </source>
</reference>
<keyword evidence="2" id="KW-1185">Reference proteome</keyword>
<dbReference type="InterPro" id="IPR013783">
    <property type="entry name" value="Ig-like_fold"/>
</dbReference>
<dbReference type="AlphaFoldDB" id="D3F817"/>
<gene>
    <name evidence="1" type="ordered locus">Cwoe_4498</name>
</gene>
<dbReference type="SUPFAM" id="SSF49313">
    <property type="entry name" value="Cadherin-like"/>
    <property type="match status" value="5"/>
</dbReference>
<dbReference type="Pfam" id="PF05345">
    <property type="entry name" value="He_PIG"/>
    <property type="match status" value="5"/>
</dbReference>
<dbReference type="KEGG" id="cwo:Cwoe_4498"/>
<organism evidence="1 2">
    <name type="scientific">Conexibacter woesei (strain DSM 14684 / CCUG 47730 / CIP 108061 / JCM 11494 / NBRC 100937 / ID131577)</name>
    <dbReference type="NCBI Taxonomy" id="469383"/>
    <lineage>
        <taxon>Bacteria</taxon>
        <taxon>Bacillati</taxon>
        <taxon>Actinomycetota</taxon>
        <taxon>Thermoleophilia</taxon>
        <taxon>Solirubrobacterales</taxon>
        <taxon>Conexibacteraceae</taxon>
        <taxon>Conexibacter</taxon>
    </lineage>
</organism>
<dbReference type="STRING" id="469383.Cwoe_4498"/>
<dbReference type="GO" id="GO:0016020">
    <property type="term" value="C:membrane"/>
    <property type="evidence" value="ECO:0007669"/>
    <property type="project" value="InterPro"/>
</dbReference>
<sequence length="1232" mass="125133" precursor="true">MTRHGRLSLPLPRAVAAAALCALLALLIATLGAERAAAAPAGAAVCTAADCPSTGAPQQLTFSAPAASAGERSRGPALLARPARLHVAVSGVPAGRTATVVVTSPRGRRWRIARTRTFRPRVPGRWTVTGQRIVREDVTLFPKHRSSVVQVRRGGRGTIRVAYVQSVANETAVAPARAIKSFERDGGRLVLTVADPQRKIAAGGVVAAGVSEATPQGALIAVSSVRRSGTTAVVTGTQAPLSAIGPQARITVRPELTLGQDGLARASAAQPGAVEKPYKCSGGVSASINGSVGLDAGAEIGISWGGFWHPLTVKAIAAARLRQSAQLSLVVAGKAKCELDVDLLKRDIRYSPITFTVGPVPVVITPKLNFRVFAEGSVQGAVETSVRQSLDARVGLEWDGDDLIPIKSVTNRTSFTPPKPQFDASIEAGLGPRLMFDVYEVGGPYITGDALARFDVSSHKNPWWRLSAGFQAGAGIKFKVWKFTFNRHKPDLLSKLWTLAEAKGAAPPSVTQETLPGAVAGTPYRTTLTVTRGTKPIAWSVSAGTLPAGLTLNPSSGLISGTPAATGTASFTVKATDAQKQVATRALKLAVAAPAPSIAPASLPAATLGAPYRAQVTGTGSTTPYAWSVSAGALPAGLSLDPRSGLISGVPSATGTASFTVALSGGDGQRATRAYAVKVEAAPLSIPQQTLPGATVDAAYTASLSAEGGVAPHRWAVTAGALPAGLTLADDGRLTGTPTAPVSATFTVTVTDADGTSASRELTLTAAYPALSVPQQALLAPMAGQAYSAQLRADGGGAPLTWSVSAGAPPAGLSLAGDGTLAGTPTTVGPSTFTVTVLDRYGQEAERELTLTVVPNAVEVVTATLPGARVGTAYAQTLDGRGGRAPYTWSLAAGSSLPTGLTLDPSTGAISGTPTTAGSRTFTVRVADADGVTATRSLSIAVAGNTPQDLRSVACPTDTFCMVGDLGGGIVTFDGTSWGDREVVVPGDIAQRISCATATDCLVVTWNGRTKVWSGGTWTSGPDVPSEEFSNALSCITATNCFLGGQAAGARAAVWHWDGSSWTAPDDAVGAGRAVSGVSCPTATFCAAAIGNVHTVSFWNGATWETPVSPGIFNGSSLGCTADRRCVLTDATGQGAFYSGGTWSSRRIGSGSNDPAPVGCSRTASFCAYAFSGDGGSLFTWGATSTEAAGRGRDVAAVACSSADLCVAVGPGGVAQRWDGTSWVDEGVIAAG</sequence>
<evidence type="ECO:0000313" key="2">
    <source>
        <dbReference type="Proteomes" id="UP000008229"/>
    </source>
</evidence>
<protein>
    <submittedName>
        <fullName evidence="1">Ig family protein</fullName>
    </submittedName>
</protein>
<dbReference type="EMBL" id="CP001854">
    <property type="protein sequence ID" value="ADB52911.1"/>
    <property type="molecule type" value="Genomic_DNA"/>
</dbReference>
<reference evidence="2" key="2">
    <citation type="submission" date="2010-01" db="EMBL/GenBank/DDBJ databases">
        <title>The complete genome of Conexibacter woesei DSM 14684.</title>
        <authorList>
            <consortium name="US DOE Joint Genome Institute (JGI-PGF)"/>
            <person name="Lucas S."/>
            <person name="Copeland A."/>
            <person name="Lapidus A."/>
            <person name="Glavina del Rio T."/>
            <person name="Dalin E."/>
            <person name="Tice H."/>
            <person name="Bruce D."/>
            <person name="Goodwin L."/>
            <person name="Pitluck S."/>
            <person name="Kyrpides N."/>
            <person name="Mavromatis K."/>
            <person name="Ivanova N."/>
            <person name="Mikhailova N."/>
            <person name="Chertkov O."/>
            <person name="Brettin T."/>
            <person name="Detter J.C."/>
            <person name="Han C."/>
            <person name="Larimer F."/>
            <person name="Land M."/>
            <person name="Hauser L."/>
            <person name="Markowitz V."/>
            <person name="Cheng J.-F."/>
            <person name="Hugenholtz P."/>
            <person name="Woyke T."/>
            <person name="Wu D."/>
            <person name="Pukall R."/>
            <person name="Steenblock K."/>
            <person name="Schneider S."/>
            <person name="Klenk H.-P."/>
            <person name="Eisen J.A."/>
        </authorList>
    </citation>
    <scope>NUCLEOTIDE SEQUENCE [LARGE SCALE GENOMIC DNA]</scope>
    <source>
        <strain evidence="2">DSM 14684 / CIP 108061 / JCM 11494 / NBRC 100937 / ID131577</strain>
    </source>
</reference>
<name>D3F817_CONWI</name>
<evidence type="ECO:0000313" key="1">
    <source>
        <dbReference type="EMBL" id="ADB52911.1"/>
    </source>
</evidence>
<dbReference type="PANTHER" id="PTHR37494">
    <property type="entry name" value="HEMAGGLUTININ"/>
    <property type="match status" value="1"/>
</dbReference>
<dbReference type="InterPro" id="IPR015919">
    <property type="entry name" value="Cadherin-like_sf"/>
</dbReference>
<dbReference type="Gene3D" id="2.60.40.10">
    <property type="entry name" value="Immunoglobulins"/>
    <property type="match status" value="5"/>
</dbReference>
<dbReference type="eggNOG" id="COG4625">
    <property type="taxonomic scope" value="Bacteria"/>
</dbReference>
<dbReference type="GO" id="GO:0005509">
    <property type="term" value="F:calcium ion binding"/>
    <property type="evidence" value="ECO:0007669"/>
    <property type="project" value="InterPro"/>
</dbReference>